<dbReference type="Pfam" id="PF00300">
    <property type="entry name" value="His_Phos_1"/>
    <property type="match status" value="1"/>
</dbReference>
<dbReference type="SMART" id="SM00855">
    <property type="entry name" value="PGAM"/>
    <property type="match status" value="1"/>
</dbReference>
<dbReference type="EMBL" id="JEMU01000006">
    <property type="protein sequence ID" value="KAJ03522.1"/>
    <property type="molecule type" value="Genomic_DNA"/>
</dbReference>
<dbReference type="PANTHER" id="PTHR48100">
    <property type="entry name" value="BROAD-SPECIFICITY PHOSPHATASE YOR283W-RELATED"/>
    <property type="match status" value="1"/>
</dbReference>
<dbReference type="InterPro" id="IPR029033">
    <property type="entry name" value="His_PPase_superfam"/>
</dbReference>
<dbReference type="InterPro" id="IPR050275">
    <property type="entry name" value="PGM_Phosphatase"/>
</dbReference>
<gene>
    <name evidence="2" type="ORF">PM02_09290</name>
</gene>
<evidence type="ECO:0000313" key="2">
    <source>
        <dbReference type="EMBL" id="KAJ03522.1"/>
    </source>
</evidence>
<dbReference type="GO" id="GO:0005737">
    <property type="term" value="C:cytoplasm"/>
    <property type="evidence" value="ECO:0007669"/>
    <property type="project" value="TreeGrafter"/>
</dbReference>
<dbReference type="Proteomes" id="UP000027337">
    <property type="component" value="Unassembled WGS sequence"/>
</dbReference>
<dbReference type="AlphaFoldDB" id="A0A061SRK8"/>
<keyword evidence="3" id="KW-1185">Reference proteome</keyword>
<evidence type="ECO:0000313" key="3">
    <source>
        <dbReference type="Proteomes" id="UP000027337"/>
    </source>
</evidence>
<protein>
    <submittedName>
        <fullName evidence="2">Phosphoglycerate mutase</fullName>
    </submittedName>
</protein>
<reference evidence="2 3" key="1">
    <citation type="journal article" date="2014" name="Genome Announc.">
        <title>Draft Genome Sequences of Two Isolates of the Roseobacter Group, Sulfitobacter sp. Strains 3SOLIMAR09 and 1FIGIMAR09, from Harbors of Mallorca Island (Mediterranean Sea).</title>
        <authorList>
            <person name="Mas-Llado M."/>
            <person name="Pina-Villalonga J.M."/>
            <person name="Brunet-Galmes I."/>
            <person name="Nogales B."/>
            <person name="Bosch R."/>
        </authorList>
    </citation>
    <scope>NUCLEOTIDE SEQUENCE [LARGE SCALE GENOMIC DNA]</scope>
    <source>
        <strain evidence="2 3">1FIGIMAR09</strain>
    </source>
</reference>
<comment type="caution">
    <text evidence="2">The sequence shown here is derived from an EMBL/GenBank/DDBJ whole genome shotgun (WGS) entry which is preliminary data.</text>
</comment>
<dbReference type="PROSITE" id="PS00175">
    <property type="entry name" value="PG_MUTASE"/>
    <property type="match status" value="1"/>
</dbReference>
<feature type="binding site" evidence="1">
    <location>
        <position position="63"/>
    </location>
    <ligand>
        <name>substrate</name>
    </ligand>
</feature>
<dbReference type="Gene3D" id="3.40.50.1240">
    <property type="entry name" value="Phosphoglycerate mutase-like"/>
    <property type="match status" value="1"/>
</dbReference>
<dbReference type="PANTHER" id="PTHR48100:SF59">
    <property type="entry name" value="ADENOSYLCOBALAMIN_ALPHA-RIBAZOLE PHOSPHATASE"/>
    <property type="match status" value="1"/>
</dbReference>
<feature type="binding site" evidence="1">
    <location>
        <begin position="11"/>
        <end position="18"/>
    </location>
    <ligand>
        <name>substrate</name>
    </ligand>
</feature>
<accession>A0A061SRK8</accession>
<dbReference type="RefSeq" id="WP_037907534.1">
    <property type="nucleotide sequence ID" value="NZ_JEMU01000006.1"/>
</dbReference>
<dbReference type="CDD" id="cd07067">
    <property type="entry name" value="HP_PGM_like"/>
    <property type="match status" value="1"/>
</dbReference>
<organism evidence="2 3">
    <name type="scientific">Sulfitobacter mediterraneus</name>
    <dbReference type="NCBI Taxonomy" id="83219"/>
    <lineage>
        <taxon>Bacteria</taxon>
        <taxon>Pseudomonadati</taxon>
        <taxon>Pseudomonadota</taxon>
        <taxon>Alphaproteobacteria</taxon>
        <taxon>Rhodobacterales</taxon>
        <taxon>Roseobacteraceae</taxon>
        <taxon>Sulfitobacter</taxon>
    </lineage>
</organism>
<proteinExistence type="predicted"/>
<dbReference type="GO" id="GO:0016791">
    <property type="term" value="F:phosphatase activity"/>
    <property type="evidence" value="ECO:0007669"/>
    <property type="project" value="TreeGrafter"/>
</dbReference>
<dbReference type="InterPro" id="IPR001345">
    <property type="entry name" value="PG/BPGM_mutase_AS"/>
</dbReference>
<dbReference type="InterPro" id="IPR013078">
    <property type="entry name" value="His_Pase_superF_clade-1"/>
</dbReference>
<name>A0A061SRK8_9RHOB</name>
<dbReference type="STRING" id="83219.PM02_09290"/>
<sequence>MNPAPPLYILRHGETEWNATGRLQGRFDSPLTIAGRAQAEAQRKILQANDLRGFSAISSPQGRAVETARIACAGLIGPIATDPALSEIGLGDWAGGVRADLIKSSGADDGFDLYELAPDGEGFAALNARCHSFLSRLTGPAVLITHGITSRMLRLILTGRQIHDLRDMAGGQGVVFYLENGKQKRLDLGA</sequence>
<evidence type="ECO:0000256" key="1">
    <source>
        <dbReference type="PIRSR" id="PIRSR613078-2"/>
    </source>
</evidence>
<dbReference type="eggNOG" id="COG0406">
    <property type="taxonomic scope" value="Bacteria"/>
</dbReference>
<dbReference type="SUPFAM" id="SSF53254">
    <property type="entry name" value="Phosphoglycerate mutase-like"/>
    <property type="match status" value="1"/>
</dbReference>